<protein>
    <submittedName>
        <fullName evidence="10">Acyl-CoA dehydrogenase</fullName>
    </submittedName>
</protein>
<dbReference type="Gene3D" id="1.20.140.10">
    <property type="entry name" value="Butyryl-CoA Dehydrogenase, subunit A, domain 3"/>
    <property type="match status" value="2"/>
</dbReference>
<feature type="region of interest" description="Disordered" evidence="6">
    <location>
        <begin position="56"/>
        <end position="75"/>
    </location>
</feature>
<keyword evidence="4" id="KW-0274">FAD</keyword>
<evidence type="ECO:0000256" key="3">
    <source>
        <dbReference type="ARBA" id="ARBA00022630"/>
    </source>
</evidence>
<dbReference type="Proteomes" id="UP000467201">
    <property type="component" value="Chromosome"/>
</dbReference>
<dbReference type="GO" id="GO:0050660">
    <property type="term" value="F:flavin adenine dinucleotide binding"/>
    <property type="evidence" value="ECO:0007669"/>
    <property type="project" value="InterPro"/>
</dbReference>
<dbReference type="EMBL" id="AP022605">
    <property type="protein sequence ID" value="BBZ05963.1"/>
    <property type="molecule type" value="Genomic_DNA"/>
</dbReference>
<comment type="similarity">
    <text evidence="2">Belongs to the acyl-CoA dehydrogenase family.</text>
</comment>
<dbReference type="InterPro" id="IPR037069">
    <property type="entry name" value="AcylCoA_DH/ox_N_sf"/>
</dbReference>
<dbReference type="InterPro" id="IPR009100">
    <property type="entry name" value="AcylCoA_DH/oxidase_NM_dom_sf"/>
</dbReference>
<evidence type="ECO:0000256" key="1">
    <source>
        <dbReference type="ARBA" id="ARBA00001974"/>
    </source>
</evidence>
<dbReference type="PANTHER" id="PTHR43292:SF4">
    <property type="entry name" value="ACYL-COA DEHYDROGENASE FADE34"/>
    <property type="match status" value="1"/>
</dbReference>
<sequence length="819" mass="87013">MLAERRAGAGISAPGWVGALTERSTSGTGSLTIIGHPLNAGERMLLILSATSTGVEMGAPERSRPPGARGNLAPDQAVNREGNEAMPIAIIEEHNDLADSVRSLVARVAPSEVLHDALENPIPNPPAFWKAAAEQGLHGVHLPESAGGQGFGILELAIVLAEFGYGAVPGPFVPSAIASALIAAHDPDAKMLGALASGEVIAAYAIDSGLTATRHADGLVIRGEVRAVPAAAQASVLVLPVAGLDDESSGAEWVVFDADQLEIEPVAGIDPLRPVAHVRANAVEIGDDRVLRTLTRPMARALIVTLLSAEAIGVARWATDTASGYAKIREQFGRPIGQFQAIKHKCADMIAQTERATAAVWDAARALDDVRSNATGEPHFEFAAAVAATLAPTAAQHCVQECIQVHGGIGFTWEHDTNVYYRRALALAAAFGRRADYPQYVVDTATATGMRPINIDLDPDTEKLREEIRAEVAALKALPRQERTVAIAEGGWVVPHLPAPWGRGAGPVEQIIIAQEFTSGRVKRPQMGIAAWLIPSIVAFGTDEQKQRFLPPTFRGEMIWCQLFSEPGAGSDLASLTTKATKVDGGWRITGQKIWTTGAQFSQWGALLARTDPSAPKHNGITYFLLDMNSEGVEVKPLRELTGNAMFNTVFIDDVFVPDDLVLGEVNRGWEVSRNTLTNERVSIGSSEPPFLATLDGFVEFIRDGHFDQVGQNKAGQLIAEGHAAKLLNLRSTLLTLAGGDAMPSAAISKLLSMKTGQGYAEFAVSSFGTDGVLAEPGSLELKWAEYLLGSRATTIYGGTSEVQLNIIAERLLGLPRDP</sequence>
<evidence type="ECO:0000256" key="2">
    <source>
        <dbReference type="ARBA" id="ARBA00009347"/>
    </source>
</evidence>
<dbReference type="GO" id="GO:0005886">
    <property type="term" value="C:plasma membrane"/>
    <property type="evidence" value="ECO:0007669"/>
    <property type="project" value="TreeGrafter"/>
</dbReference>
<dbReference type="KEGG" id="mdr:MDOR_01320"/>
<dbReference type="Pfam" id="PF02771">
    <property type="entry name" value="Acyl-CoA_dh_N"/>
    <property type="match status" value="2"/>
</dbReference>
<keyword evidence="5" id="KW-0560">Oxidoreductase</keyword>
<comment type="cofactor">
    <cofactor evidence="1">
        <name>FAD</name>
        <dbReference type="ChEBI" id="CHEBI:57692"/>
    </cofactor>
</comment>
<dbReference type="Pfam" id="PF00441">
    <property type="entry name" value="Acyl-CoA_dh_1"/>
    <property type="match status" value="2"/>
</dbReference>
<dbReference type="Pfam" id="PF02770">
    <property type="entry name" value="Acyl-CoA_dh_M"/>
    <property type="match status" value="1"/>
</dbReference>
<keyword evidence="3" id="KW-0285">Flavoprotein</keyword>
<dbReference type="GO" id="GO:0016627">
    <property type="term" value="F:oxidoreductase activity, acting on the CH-CH group of donors"/>
    <property type="evidence" value="ECO:0007669"/>
    <property type="project" value="InterPro"/>
</dbReference>
<evidence type="ECO:0000313" key="11">
    <source>
        <dbReference type="Proteomes" id="UP000467201"/>
    </source>
</evidence>
<dbReference type="InterPro" id="IPR052161">
    <property type="entry name" value="Mycobact_Acyl-CoA_DH"/>
</dbReference>
<dbReference type="InterPro" id="IPR046373">
    <property type="entry name" value="Acyl-CoA_Oxase/DH_mid-dom_sf"/>
</dbReference>
<dbReference type="Gene3D" id="1.10.540.10">
    <property type="entry name" value="Acyl-CoA dehydrogenase/oxidase, N-terminal domain"/>
    <property type="match status" value="2"/>
</dbReference>
<dbReference type="InterPro" id="IPR009075">
    <property type="entry name" value="AcylCo_DH/oxidase_C"/>
</dbReference>
<evidence type="ECO:0000256" key="5">
    <source>
        <dbReference type="ARBA" id="ARBA00023002"/>
    </source>
</evidence>
<feature type="domain" description="Acyl-CoA dehydrogenase/oxidase N-terminal" evidence="9">
    <location>
        <begin position="92"/>
        <end position="185"/>
    </location>
</feature>
<evidence type="ECO:0000259" key="9">
    <source>
        <dbReference type="Pfam" id="PF02771"/>
    </source>
</evidence>
<name>A0A7I7VP97_9MYCO</name>
<evidence type="ECO:0000259" key="8">
    <source>
        <dbReference type="Pfam" id="PF02770"/>
    </source>
</evidence>
<evidence type="ECO:0000259" key="7">
    <source>
        <dbReference type="Pfam" id="PF00441"/>
    </source>
</evidence>
<feature type="domain" description="Acyl-CoA dehydrogenase/oxidase N-terminal" evidence="9">
    <location>
        <begin position="467"/>
        <end position="557"/>
    </location>
</feature>
<dbReference type="SUPFAM" id="SSF56645">
    <property type="entry name" value="Acyl-CoA dehydrogenase NM domain-like"/>
    <property type="match status" value="2"/>
</dbReference>
<evidence type="ECO:0000313" key="10">
    <source>
        <dbReference type="EMBL" id="BBZ05963.1"/>
    </source>
</evidence>
<gene>
    <name evidence="10" type="ORF">MDOR_01320</name>
</gene>
<dbReference type="InterPro" id="IPR006091">
    <property type="entry name" value="Acyl-CoA_Oxase/DH_mid-dom"/>
</dbReference>
<dbReference type="AlphaFoldDB" id="A0A7I7VP97"/>
<dbReference type="PANTHER" id="PTHR43292">
    <property type="entry name" value="ACYL-COA DEHYDROGENASE"/>
    <property type="match status" value="1"/>
</dbReference>
<feature type="domain" description="Acyl-CoA oxidase/dehydrogenase middle" evidence="8">
    <location>
        <begin position="561"/>
        <end position="649"/>
    </location>
</feature>
<dbReference type="SUPFAM" id="SSF47203">
    <property type="entry name" value="Acyl-CoA dehydrogenase C-terminal domain-like"/>
    <property type="match status" value="2"/>
</dbReference>
<feature type="domain" description="Acyl-CoA dehydrogenase/oxidase C-terminal" evidence="7">
    <location>
        <begin position="667"/>
        <end position="813"/>
    </location>
</feature>
<organism evidence="10 11">
    <name type="scientific">Mycolicibacterium doricum</name>
    <dbReference type="NCBI Taxonomy" id="126673"/>
    <lineage>
        <taxon>Bacteria</taxon>
        <taxon>Bacillati</taxon>
        <taxon>Actinomycetota</taxon>
        <taxon>Actinomycetes</taxon>
        <taxon>Mycobacteriales</taxon>
        <taxon>Mycobacteriaceae</taxon>
        <taxon>Mycolicibacterium</taxon>
    </lineage>
</organism>
<evidence type="ECO:0000256" key="6">
    <source>
        <dbReference type="SAM" id="MobiDB-lite"/>
    </source>
</evidence>
<dbReference type="InterPro" id="IPR013786">
    <property type="entry name" value="AcylCoA_DH/ox_N"/>
</dbReference>
<dbReference type="Gene3D" id="2.40.110.10">
    <property type="entry name" value="Butyryl-CoA Dehydrogenase, subunit A, domain 2"/>
    <property type="match status" value="1"/>
</dbReference>
<accession>A0A7I7VP97</accession>
<proteinExistence type="inferred from homology"/>
<dbReference type="FunFam" id="1.20.140.10:FF:000028">
    <property type="entry name" value="Acyl-CoA dehydrogenase FadE34"/>
    <property type="match status" value="1"/>
</dbReference>
<evidence type="ECO:0000256" key="4">
    <source>
        <dbReference type="ARBA" id="ARBA00022827"/>
    </source>
</evidence>
<reference evidence="10 11" key="1">
    <citation type="journal article" date="2019" name="Emerg. Microbes Infect.">
        <title>Comprehensive subspecies identification of 175 nontuberculous mycobacteria species based on 7547 genomic profiles.</title>
        <authorList>
            <person name="Matsumoto Y."/>
            <person name="Kinjo T."/>
            <person name="Motooka D."/>
            <person name="Nabeya D."/>
            <person name="Jung N."/>
            <person name="Uechi K."/>
            <person name="Horii T."/>
            <person name="Iida T."/>
            <person name="Fujita J."/>
            <person name="Nakamura S."/>
        </authorList>
    </citation>
    <scope>NUCLEOTIDE SEQUENCE [LARGE SCALE GENOMIC DNA]</scope>
    <source>
        <strain evidence="10 11">JCM 12405</strain>
    </source>
</reference>
<dbReference type="FunFam" id="2.40.110.10:FF:000011">
    <property type="entry name" value="Acyl-CoA dehydrogenase FadE34"/>
    <property type="match status" value="1"/>
</dbReference>
<feature type="domain" description="Acyl-CoA dehydrogenase/oxidase C-terminal" evidence="7">
    <location>
        <begin position="307"/>
        <end position="432"/>
    </location>
</feature>
<dbReference type="InterPro" id="IPR036250">
    <property type="entry name" value="AcylCo_DH-like_C"/>
</dbReference>